<protein>
    <recommendedName>
        <fullName evidence="3">ZW10 C-terminal helical domain-containing protein</fullName>
    </recommendedName>
</protein>
<dbReference type="GO" id="GO:0007094">
    <property type="term" value="P:mitotic spindle assembly checkpoint signaling"/>
    <property type="evidence" value="ECO:0007669"/>
    <property type="project" value="TreeGrafter"/>
</dbReference>
<evidence type="ECO:0000259" key="3">
    <source>
        <dbReference type="Pfam" id="PF22766"/>
    </source>
</evidence>
<dbReference type="GO" id="GO:0006888">
    <property type="term" value="P:endoplasmic reticulum to Golgi vesicle-mediated transport"/>
    <property type="evidence" value="ECO:0007669"/>
    <property type="project" value="TreeGrafter"/>
</dbReference>
<proteinExistence type="predicted"/>
<comment type="caution">
    <text evidence="4">The sequence shown here is derived from an EMBL/GenBank/DDBJ whole genome shotgun (WGS) entry which is preliminary data.</text>
</comment>
<dbReference type="EMBL" id="MU251425">
    <property type="protein sequence ID" value="KAG9235692.1"/>
    <property type="molecule type" value="Genomic_DNA"/>
</dbReference>
<dbReference type="PANTHER" id="PTHR12205">
    <property type="entry name" value="CENTROMERE/KINETOCHORE PROTEIN ZW10"/>
    <property type="match status" value="1"/>
</dbReference>
<evidence type="ECO:0000256" key="2">
    <source>
        <dbReference type="SAM" id="MobiDB-lite"/>
    </source>
</evidence>
<feature type="coiled-coil region" evidence="1">
    <location>
        <begin position="126"/>
        <end position="153"/>
    </location>
</feature>
<accession>A0A9P8C6X1</accession>
<dbReference type="GO" id="GO:1990423">
    <property type="term" value="C:RZZ complex"/>
    <property type="evidence" value="ECO:0007669"/>
    <property type="project" value="TreeGrafter"/>
</dbReference>
<dbReference type="AlphaFoldDB" id="A0A9P8C6X1"/>
<feature type="compositionally biased region" description="Acidic residues" evidence="2">
    <location>
        <begin position="483"/>
        <end position="493"/>
    </location>
</feature>
<evidence type="ECO:0000313" key="4">
    <source>
        <dbReference type="EMBL" id="KAG9235692.1"/>
    </source>
</evidence>
<dbReference type="OrthoDB" id="534815at2759"/>
<keyword evidence="5" id="KW-1185">Reference proteome</keyword>
<feature type="compositionally biased region" description="Acidic residues" evidence="2">
    <location>
        <begin position="431"/>
        <end position="445"/>
    </location>
</feature>
<evidence type="ECO:0000256" key="1">
    <source>
        <dbReference type="SAM" id="Coils"/>
    </source>
</evidence>
<keyword evidence="1" id="KW-0175">Coiled coil</keyword>
<reference evidence="4" key="1">
    <citation type="journal article" date="2021" name="IMA Fungus">
        <title>Genomic characterization of three marine fungi, including Emericellopsis atlantica sp. nov. with signatures of a generalist lifestyle and marine biomass degradation.</title>
        <authorList>
            <person name="Hagestad O.C."/>
            <person name="Hou L."/>
            <person name="Andersen J.H."/>
            <person name="Hansen E.H."/>
            <person name="Altermark B."/>
            <person name="Li C."/>
            <person name="Kuhnert E."/>
            <person name="Cox R.J."/>
            <person name="Crous P.W."/>
            <person name="Spatafora J.W."/>
            <person name="Lail K."/>
            <person name="Amirebrahimi M."/>
            <person name="Lipzen A."/>
            <person name="Pangilinan J."/>
            <person name="Andreopoulos W."/>
            <person name="Hayes R.D."/>
            <person name="Ng V."/>
            <person name="Grigoriev I.V."/>
            <person name="Jackson S.A."/>
            <person name="Sutton T.D.S."/>
            <person name="Dobson A.D.W."/>
            <person name="Rama T."/>
        </authorList>
    </citation>
    <scope>NUCLEOTIDE SEQUENCE</scope>
    <source>
        <strain evidence="4">TRa018bII</strain>
    </source>
</reference>
<dbReference type="PANTHER" id="PTHR12205:SF0">
    <property type="entry name" value="CENTROMERE_KINETOCHORE PROTEIN ZW10 HOMOLOG"/>
    <property type="match status" value="1"/>
</dbReference>
<dbReference type="Gene3D" id="1.10.357.150">
    <property type="match status" value="1"/>
</dbReference>
<dbReference type="InterPro" id="IPR055148">
    <property type="entry name" value="ZW10_C_2"/>
</dbReference>
<feature type="region of interest" description="Disordered" evidence="2">
    <location>
        <begin position="431"/>
        <end position="523"/>
    </location>
</feature>
<evidence type="ECO:0000313" key="5">
    <source>
        <dbReference type="Proteomes" id="UP000824998"/>
    </source>
</evidence>
<feature type="compositionally biased region" description="Polar residues" evidence="2">
    <location>
        <begin position="470"/>
        <end position="482"/>
    </location>
</feature>
<dbReference type="Proteomes" id="UP000824998">
    <property type="component" value="Unassembled WGS sequence"/>
</dbReference>
<dbReference type="Pfam" id="PF22766">
    <property type="entry name" value="ZW10_C2"/>
    <property type="match status" value="1"/>
</dbReference>
<organism evidence="4 5">
    <name type="scientific">Amylocarpus encephaloides</name>
    <dbReference type="NCBI Taxonomy" id="45428"/>
    <lineage>
        <taxon>Eukaryota</taxon>
        <taxon>Fungi</taxon>
        <taxon>Dikarya</taxon>
        <taxon>Ascomycota</taxon>
        <taxon>Pezizomycotina</taxon>
        <taxon>Leotiomycetes</taxon>
        <taxon>Helotiales</taxon>
        <taxon>Helotiales incertae sedis</taxon>
        <taxon>Amylocarpus</taxon>
    </lineage>
</organism>
<feature type="domain" description="ZW10 C-terminal helical" evidence="3">
    <location>
        <begin position="692"/>
        <end position="837"/>
    </location>
</feature>
<name>A0A9P8C6X1_9HELO</name>
<dbReference type="InterPro" id="IPR046362">
    <property type="entry name" value="Zw10/DSL1_C_sf"/>
</dbReference>
<gene>
    <name evidence="4" type="ORF">BJ875DRAFT_264303</name>
</gene>
<sequence length="857" mass="95900">MACAATQSRAGDALIQFSVEGRFPEDEEISAAYLEESALPGAVKALDDAQASLENEIRKISRDSAADVDNWIAHAKTIQDEIEASRRLASSIVQQAEANEEREGRFADQQTHVGFLERELAFSEHLTRSLADLQELNNKLDTAEQLAQERNLVDALYLLDEFHKQLSYKALDAAARATRLLEDRCTELLEFIHEQLMDLWKALVHFDIDKGTLTINQTLPGEKMHLHHAVIALTSFNDLKAAAKSFWDGLDSAIVKPRTAIRSCALPSIEIDGTTITSGEASTDYSIKHLFSDLGKVIRFLTGNLPQEFIKHVSDAMMPILSKRIKDQWLDTAIPNSLADSVELQKALIHVGDFADELDQFKWPETQEFREWIGNVARNFISKRRETSLDWLRNQLAIGVGMTCLAEKVEKRMVERDEGVHISSTGNVVNDDWDAAWESGNDDNDSISSDKAPGLLRRHKEPLEEERVVSKTTLSAIPSEPNTGEDEEDDDGADAWGAWGDGDFGDTDGAQDPLSPGPAPPESEALTCELREVTLTENYLTSQMPQHVLQTAIEMYEDGATLSQPENIVLPIAPAAPGIANLSTLALAMYRAISPAYYSGDENGNLFLYNDSIWLSDQLQNFQAEWKQRKNLSARATGMVRLDSEIKNLESFGKRAYTNELVTQRTLLKDLLGDPNNFFQQEKLEIEQGIELVTDHIRTKAISWNRLLTWSTYASAIGSLVNAVAEKLLADIFDLDNVGADEAVRIATVLSSIESLDDLFIKPSELTKSKAKNSQKEQSTITLVPHFVDNWFRMGFMSQVLQSNLAEMKYLWFESDLSLYFTAEEVKELIQLSFEDNGNVRRVWKEILGSPRPRDGE</sequence>
<dbReference type="GO" id="GO:0005737">
    <property type="term" value="C:cytoplasm"/>
    <property type="evidence" value="ECO:0007669"/>
    <property type="project" value="GOC"/>
</dbReference>